<evidence type="ECO:0000313" key="2">
    <source>
        <dbReference type="Proteomes" id="UP000267096"/>
    </source>
</evidence>
<sequence>MLVPKEQGTGRDGLGGHWVLWGDILVKTDTTSPSTVAREQREMESGQQYGLEQDILFGVREFYLVISTTQLAGVVSDFVSADPLDLSPST</sequence>
<dbReference type="Proteomes" id="UP000267096">
    <property type="component" value="Unassembled WGS sequence"/>
</dbReference>
<reference evidence="1 2" key="2">
    <citation type="submission" date="2018-11" db="EMBL/GenBank/DDBJ databases">
        <authorList>
            <consortium name="Pathogen Informatics"/>
        </authorList>
    </citation>
    <scope>NUCLEOTIDE SEQUENCE [LARGE SCALE GENOMIC DNA]</scope>
</reference>
<organism evidence="3">
    <name type="scientific">Anisakis simplex</name>
    <name type="common">Herring worm</name>
    <dbReference type="NCBI Taxonomy" id="6269"/>
    <lineage>
        <taxon>Eukaryota</taxon>
        <taxon>Metazoa</taxon>
        <taxon>Ecdysozoa</taxon>
        <taxon>Nematoda</taxon>
        <taxon>Chromadorea</taxon>
        <taxon>Rhabditida</taxon>
        <taxon>Spirurina</taxon>
        <taxon>Ascaridomorpha</taxon>
        <taxon>Ascaridoidea</taxon>
        <taxon>Anisakidae</taxon>
        <taxon>Anisakis</taxon>
        <taxon>Anisakis simplex complex</taxon>
    </lineage>
</organism>
<dbReference type="EMBL" id="UYRR01004382">
    <property type="protein sequence ID" value="VDK20996.1"/>
    <property type="molecule type" value="Genomic_DNA"/>
</dbReference>
<proteinExistence type="predicted"/>
<dbReference type="AlphaFoldDB" id="A0A0M3J6H3"/>
<evidence type="ECO:0000313" key="3">
    <source>
        <dbReference type="WBParaSite" id="ASIM_0000315901-mRNA-1"/>
    </source>
</evidence>
<dbReference type="WBParaSite" id="ASIM_0000315901-mRNA-1">
    <property type="protein sequence ID" value="ASIM_0000315901-mRNA-1"/>
    <property type="gene ID" value="ASIM_0000315901"/>
</dbReference>
<gene>
    <name evidence="1" type="ORF">ASIM_LOCUS3006</name>
</gene>
<evidence type="ECO:0000313" key="1">
    <source>
        <dbReference type="EMBL" id="VDK20996.1"/>
    </source>
</evidence>
<name>A0A0M3J6H3_ANISI</name>
<protein>
    <submittedName>
        <fullName evidence="3">Transposase</fullName>
    </submittedName>
</protein>
<accession>A0A0M3J6H3</accession>
<keyword evidence="2" id="KW-1185">Reference proteome</keyword>
<reference evidence="3" key="1">
    <citation type="submission" date="2017-02" db="UniProtKB">
        <authorList>
            <consortium name="WormBaseParasite"/>
        </authorList>
    </citation>
    <scope>IDENTIFICATION</scope>
</reference>